<evidence type="ECO:0000313" key="1">
    <source>
        <dbReference type="EMBL" id="KAF5863039.1"/>
    </source>
</evidence>
<sequence length="87" mass="9792">MDFVPKTGSETAIELDDIDGDWRFVAVDFEGEELGRLYDGELGILSSLSEDGGLLRTPITTRSIGAILAAVWQWKRGISFWLRYRVL</sequence>
<name>A0A8H6E850_PETAA</name>
<dbReference type="AlphaFoldDB" id="A0A8H6E850"/>
<reference evidence="1 2" key="1">
    <citation type="submission" date="2019-04" db="EMBL/GenBank/DDBJ databases">
        <title>Aspergillus burnettii sp. nov., novel species from soil in southeast Queensland.</title>
        <authorList>
            <person name="Gilchrist C.L.M."/>
            <person name="Pitt J.I."/>
            <person name="Lange L."/>
            <person name="Lacey H.J."/>
            <person name="Vuong D."/>
            <person name="Midgley D.J."/>
            <person name="Greenfield P."/>
            <person name="Bradbury M."/>
            <person name="Lacey E."/>
            <person name="Busk P.K."/>
            <person name="Pilgaard B."/>
            <person name="Chooi Y.H."/>
            <person name="Piggott A.M."/>
        </authorList>
    </citation>
    <scope>NUCLEOTIDE SEQUENCE [LARGE SCALE GENOMIC DNA]</scope>
    <source>
        <strain evidence="1 2">FRR 5400</strain>
    </source>
</reference>
<protein>
    <submittedName>
        <fullName evidence="1">Uncharacterized protein</fullName>
    </submittedName>
</protein>
<dbReference type="EMBL" id="SPNV01000060">
    <property type="protein sequence ID" value="KAF5863039.1"/>
    <property type="molecule type" value="Genomic_DNA"/>
</dbReference>
<dbReference type="Proteomes" id="UP000541154">
    <property type="component" value="Unassembled WGS sequence"/>
</dbReference>
<organism evidence="1 2">
    <name type="scientific">Petromyces alliaceus</name>
    <name type="common">Aspergillus alliaceus</name>
    <dbReference type="NCBI Taxonomy" id="209559"/>
    <lineage>
        <taxon>Eukaryota</taxon>
        <taxon>Fungi</taxon>
        <taxon>Dikarya</taxon>
        <taxon>Ascomycota</taxon>
        <taxon>Pezizomycotina</taxon>
        <taxon>Eurotiomycetes</taxon>
        <taxon>Eurotiomycetidae</taxon>
        <taxon>Eurotiales</taxon>
        <taxon>Aspergillaceae</taxon>
        <taxon>Aspergillus</taxon>
        <taxon>Aspergillus subgen. Circumdati</taxon>
    </lineage>
</organism>
<comment type="caution">
    <text evidence="1">The sequence shown here is derived from an EMBL/GenBank/DDBJ whole genome shotgun (WGS) entry which is preliminary data.</text>
</comment>
<proteinExistence type="predicted"/>
<evidence type="ECO:0000313" key="2">
    <source>
        <dbReference type="Proteomes" id="UP000541154"/>
    </source>
</evidence>
<keyword evidence="2" id="KW-1185">Reference proteome</keyword>
<gene>
    <name evidence="1" type="ORF">ETB97_010847</name>
</gene>
<accession>A0A8H6E850</accession>